<dbReference type="EMBL" id="UZAN01010760">
    <property type="protein sequence ID" value="VDP40970.1"/>
    <property type="molecule type" value="Genomic_DNA"/>
</dbReference>
<proteinExistence type="predicted"/>
<dbReference type="WBParaSite" id="ECPE_0000154801-mRNA-1">
    <property type="protein sequence ID" value="ECPE_0000154801-mRNA-1"/>
    <property type="gene ID" value="ECPE_0000154801"/>
</dbReference>
<organism evidence="3">
    <name type="scientific">Echinostoma caproni</name>
    <dbReference type="NCBI Taxonomy" id="27848"/>
    <lineage>
        <taxon>Eukaryota</taxon>
        <taxon>Metazoa</taxon>
        <taxon>Spiralia</taxon>
        <taxon>Lophotrochozoa</taxon>
        <taxon>Platyhelminthes</taxon>
        <taxon>Trematoda</taxon>
        <taxon>Digenea</taxon>
        <taxon>Plagiorchiida</taxon>
        <taxon>Echinostomata</taxon>
        <taxon>Echinostomatoidea</taxon>
        <taxon>Echinostomatidae</taxon>
        <taxon>Echinostoma</taxon>
    </lineage>
</organism>
<gene>
    <name evidence="1" type="ORF">ECPE_LOCUS1548</name>
</gene>
<evidence type="ECO:0000313" key="1">
    <source>
        <dbReference type="EMBL" id="VDP40970.1"/>
    </source>
</evidence>
<evidence type="ECO:0000313" key="3">
    <source>
        <dbReference type="WBParaSite" id="ECPE_0000154801-mRNA-1"/>
    </source>
</evidence>
<accession>A0A183A3L3</accession>
<name>A0A183A3L3_9TREM</name>
<reference evidence="1 2" key="2">
    <citation type="submission" date="2018-11" db="EMBL/GenBank/DDBJ databases">
        <authorList>
            <consortium name="Pathogen Informatics"/>
        </authorList>
    </citation>
    <scope>NUCLEOTIDE SEQUENCE [LARGE SCALE GENOMIC DNA]</scope>
    <source>
        <strain evidence="1 2">Egypt</strain>
    </source>
</reference>
<dbReference type="AlphaFoldDB" id="A0A183A3L3"/>
<reference evidence="3" key="1">
    <citation type="submission" date="2016-06" db="UniProtKB">
        <authorList>
            <consortium name="WormBaseParasite"/>
        </authorList>
    </citation>
    <scope>IDENTIFICATION</scope>
</reference>
<evidence type="ECO:0000313" key="2">
    <source>
        <dbReference type="Proteomes" id="UP000272942"/>
    </source>
</evidence>
<sequence>MKRYSFPYNFSLKNATNSNLRFFQFLSTFLLDPPTNLLPLHSRNRDEYRVRIISTVCPTLDTPPEVCPVNAGIATLPFSEQYVTKLLSSVHTVHYVRFNFTDTNYAISGARIETTLDGRAFTHVENVRPQNNTLSLSNQTAGFKYHAMIQFC</sequence>
<dbReference type="Proteomes" id="UP000272942">
    <property type="component" value="Unassembled WGS sequence"/>
</dbReference>
<keyword evidence="2" id="KW-1185">Reference proteome</keyword>
<protein>
    <submittedName>
        <fullName evidence="3">F5/8 type C domain-containing protein</fullName>
    </submittedName>
</protein>